<dbReference type="Pfam" id="PF12171">
    <property type="entry name" value="zf-C2H2_jaz"/>
    <property type="match status" value="1"/>
</dbReference>
<comment type="caution">
    <text evidence="8">The sequence shown here is derived from an EMBL/GenBank/DDBJ whole genome shotgun (WGS) entry which is preliminary data.</text>
</comment>
<feature type="non-terminal residue" evidence="8">
    <location>
        <position position="1"/>
    </location>
</feature>
<dbReference type="InterPro" id="IPR003604">
    <property type="entry name" value="Matrin/U1-like-C_Znf_C2H2"/>
</dbReference>
<evidence type="ECO:0000256" key="5">
    <source>
        <dbReference type="ARBA" id="ARBA00022833"/>
    </source>
</evidence>
<evidence type="ECO:0000256" key="6">
    <source>
        <dbReference type="ARBA" id="ARBA00023242"/>
    </source>
</evidence>
<keyword evidence="4" id="KW-0863">Zinc-finger</keyword>
<keyword evidence="2" id="KW-0479">Metal-binding</keyword>
<dbReference type="GO" id="GO:0003676">
    <property type="term" value="F:nucleic acid binding"/>
    <property type="evidence" value="ECO:0007669"/>
    <property type="project" value="InterPro"/>
</dbReference>
<protein>
    <recommendedName>
        <fullName evidence="7">C2H2-type domain-containing protein</fullName>
    </recommendedName>
</protein>
<keyword evidence="5" id="KW-0862">Zinc</keyword>
<dbReference type="EMBL" id="JARKHS020025222">
    <property type="protein sequence ID" value="KAK8767658.1"/>
    <property type="molecule type" value="Genomic_DNA"/>
</dbReference>
<evidence type="ECO:0000259" key="7">
    <source>
        <dbReference type="PROSITE" id="PS00028"/>
    </source>
</evidence>
<keyword evidence="6" id="KW-0539">Nucleus</keyword>
<dbReference type="InterPro" id="IPR022755">
    <property type="entry name" value="Znf_C2H2_jaz"/>
</dbReference>
<sequence>CPVLSQQFCCVRGLEQYLRRDKFGTGSANLPIVAKVTCKCCQVALPHCVVQREFECVLCDCKFFTVGQYSVHIQSFEHRKRTIQKVANKAYDRAPHYQGGREGDLPSGLSGRKVVHCKVCNVFTNSAKQLAEHLGGARHKQLCFKFNVPVTTLALTKEDTHTLEATRLSLLALIMPLMMCALAPPNAVQGERLMCKHCSVEINSMQQYKEHMNSAKHKLRAENKPLRPERSLKKALKVKRFQWACQMACFHNDGGF</sequence>
<dbReference type="InterPro" id="IPR013087">
    <property type="entry name" value="Znf_C2H2_type"/>
</dbReference>
<dbReference type="Gene3D" id="3.30.160.60">
    <property type="entry name" value="Classic Zinc Finger"/>
    <property type="match status" value="2"/>
</dbReference>
<dbReference type="SUPFAM" id="SSF57667">
    <property type="entry name" value="beta-beta-alpha zinc fingers"/>
    <property type="match status" value="3"/>
</dbReference>
<dbReference type="GO" id="GO:0005634">
    <property type="term" value="C:nucleus"/>
    <property type="evidence" value="ECO:0007669"/>
    <property type="project" value="UniProtKB-SubCell"/>
</dbReference>
<dbReference type="InterPro" id="IPR036236">
    <property type="entry name" value="Znf_C2H2_sf"/>
</dbReference>
<keyword evidence="3" id="KW-0677">Repeat</keyword>
<dbReference type="PANTHER" id="PTHR46144:SF6">
    <property type="entry name" value="C2H2-TYPE DOMAIN-CONTAINING PROTEIN"/>
    <property type="match status" value="1"/>
</dbReference>
<accession>A0AAQ4DYW8</accession>
<organism evidence="8 9">
    <name type="scientific">Amblyomma americanum</name>
    <name type="common">Lone star tick</name>
    <dbReference type="NCBI Taxonomy" id="6943"/>
    <lineage>
        <taxon>Eukaryota</taxon>
        <taxon>Metazoa</taxon>
        <taxon>Ecdysozoa</taxon>
        <taxon>Arthropoda</taxon>
        <taxon>Chelicerata</taxon>
        <taxon>Arachnida</taxon>
        <taxon>Acari</taxon>
        <taxon>Parasitiformes</taxon>
        <taxon>Ixodida</taxon>
        <taxon>Ixodoidea</taxon>
        <taxon>Ixodidae</taxon>
        <taxon>Amblyomminae</taxon>
        <taxon>Amblyomma</taxon>
    </lineage>
</organism>
<evidence type="ECO:0000256" key="3">
    <source>
        <dbReference type="ARBA" id="ARBA00022737"/>
    </source>
</evidence>
<gene>
    <name evidence="8" type="ORF">V5799_005561</name>
</gene>
<dbReference type="SMART" id="SM00451">
    <property type="entry name" value="ZnF_U1"/>
    <property type="match status" value="3"/>
</dbReference>
<dbReference type="Proteomes" id="UP001321473">
    <property type="component" value="Unassembled WGS sequence"/>
</dbReference>
<dbReference type="InterPro" id="IPR051868">
    <property type="entry name" value="ZN346_ZMAT4"/>
</dbReference>
<reference evidence="8 9" key="1">
    <citation type="journal article" date="2023" name="Arcadia Sci">
        <title>De novo assembly of a long-read Amblyomma americanum tick genome.</title>
        <authorList>
            <person name="Chou S."/>
            <person name="Poskanzer K.E."/>
            <person name="Rollins M."/>
            <person name="Thuy-Boun P.S."/>
        </authorList>
    </citation>
    <scope>NUCLEOTIDE SEQUENCE [LARGE SCALE GENOMIC DNA]</scope>
    <source>
        <strain evidence="8">F_SG_1</strain>
        <tissue evidence="8">Salivary glands</tissue>
    </source>
</reference>
<dbReference type="PANTHER" id="PTHR46144">
    <property type="entry name" value="ZINC FINGER PROTEIN 385B-LIKE"/>
    <property type="match status" value="1"/>
</dbReference>
<keyword evidence="9" id="KW-1185">Reference proteome</keyword>
<evidence type="ECO:0000256" key="2">
    <source>
        <dbReference type="ARBA" id="ARBA00022723"/>
    </source>
</evidence>
<dbReference type="AlphaFoldDB" id="A0AAQ4DYW8"/>
<dbReference type="PROSITE" id="PS00028">
    <property type="entry name" value="ZINC_FINGER_C2H2_1"/>
    <property type="match status" value="1"/>
</dbReference>
<dbReference type="GO" id="GO:0008270">
    <property type="term" value="F:zinc ion binding"/>
    <property type="evidence" value="ECO:0007669"/>
    <property type="project" value="UniProtKB-KW"/>
</dbReference>
<evidence type="ECO:0000256" key="1">
    <source>
        <dbReference type="ARBA" id="ARBA00004123"/>
    </source>
</evidence>
<evidence type="ECO:0000313" key="9">
    <source>
        <dbReference type="Proteomes" id="UP001321473"/>
    </source>
</evidence>
<comment type="subcellular location">
    <subcellularLocation>
        <location evidence="1">Nucleus</location>
    </subcellularLocation>
</comment>
<proteinExistence type="predicted"/>
<evidence type="ECO:0000313" key="8">
    <source>
        <dbReference type="EMBL" id="KAK8767658.1"/>
    </source>
</evidence>
<name>A0AAQ4DYW8_AMBAM</name>
<dbReference type="Pfam" id="PF12874">
    <property type="entry name" value="zf-met"/>
    <property type="match status" value="1"/>
</dbReference>
<dbReference type="SMART" id="SM00355">
    <property type="entry name" value="ZnF_C2H2"/>
    <property type="match status" value="3"/>
</dbReference>
<evidence type="ECO:0000256" key="4">
    <source>
        <dbReference type="ARBA" id="ARBA00022771"/>
    </source>
</evidence>
<feature type="domain" description="C2H2-type" evidence="7">
    <location>
        <begin position="56"/>
        <end position="78"/>
    </location>
</feature>